<feature type="transmembrane region" description="Helical" evidence="6">
    <location>
        <begin position="145"/>
        <end position="167"/>
    </location>
</feature>
<feature type="transmembrane region" description="Helical" evidence="6">
    <location>
        <begin position="70"/>
        <end position="91"/>
    </location>
</feature>
<dbReference type="PANTHER" id="PTHR30086:SF20">
    <property type="entry name" value="ARGININE EXPORTER PROTEIN ARGO-RELATED"/>
    <property type="match status" value="1"/>
</dbReference>
<dbReference type="EMBL" id="CP031092">
    <property type="protein sequence ID" value="AXF57128.1"/>
    <property type="molecule type" value="Genomic_DNA"/>
</dbReference>
<protein>
    <submittedName>
        <fullName evidence="7">Amino acid transporter</fullName>
    </submittedName>
</protein>
<keyword evidence="2" id="KW-1003">Cell membrane</keyword>
<organism evidence="7 8">
    <name type="scientific">Salicibibacter kimchii</name>
    <dbReference type="NCBI Taxonomy" id="2099786"/>
    <lineage>
        <taxon>Bacteria</taxon>
        <taxon>Bacillati</taxon>
        <taxon>Bacillota</taxon>
        <taxon>Bacilli</taxon>
        <taxon>Bacillales</taxon>
        <taxon>Bacillaceae</taxon>
        <taxon>Salicibibacter</taxon>
    </lineage>
</organism>
<gene>
    <name evidence="7" type="ORF">DT065_14730</name>
</gene>
<dbReference type="GO" id="GO:0005886">
    <property type="term" value="C:plasma membrane"/>
    <property type="evidence" value="ECO:0007669"/>
    <property type="project" value="UniProtKB-SubCell"/>
</dbReference>
<keyword evidence="3 6" id="KW-0812">Transmembrane</keyword>
<keyword evidence="8" id="KW-1185">Reference proteome</keyword>
<dbReference type="Proteomes" id="UP000252100">
    <property type="component" value="Chromosome"/>
</dbReference>
<dbReference type="RefSeq" id="WP_114374666.1">
    <property type="nucleotide sequence ID" value="NZ_CP031092.1"/>
</dbReference>
<keyword evidence="5 6" id="KW-0472">Membrane</keyword>
<evidence type="ECO:0000256" key="1">
    <source>
        <dbReference type="ARBA" id="ARBA00004651"/>
    </source>
</evidence>
<dbReference type="PANTHER" id="PTHR30086">
    <property type="entry name" value="ARGININE EXPORTER PROTEIN ARGO"/>
    <property type="match status" value="1"/>
</dbReference>
<dbReference type="InterPro" id="IPR001123">
    <property type="entry name" value="LeuE-type"/>
</dbReference>
<dbReference type="KEGG" id="rue:DT065_14730"/>
<evidence type="ECO:0000256" key="4">
    <source>
        <dbReference type="ARBA" id="ARBA00022989"/>
    </source>
</evidence>
<feature type="transmembrane region" description="Helical" evidence="6">
    <location>
        <begin position="39"/>
        <end position="64"/>
    </location>
</feature>
<evidence type="ECO:0000256" key="5">
    <source>
        <dbReference type="ARBA" id="ARBA00023136"/>
    </source>
</evidence>
<dbReference type="GO" id="GO:0015171">
    <property type="term" value="F:amino acid transmembrane transporter activity"/>
    <property type="evidence" value="ECO:0007669"/>
    <property type="project" value="TreeGrafter"/>
</dbReference>
<evidence type="ECO:0000256" key="6">
    <source>
        <dbReference type="SAM" id="Phobius"/>
    </source>
</evidence>
<evidence type="ECO:0000256" key="2">
    <source>
        <dbReference type="ARBA" id="ARBA00022475"/>
    </source>
</evidence>
<accession>A0A345C1P7</accession>
<proteinExistence type="predicted"/>
<feature type="transmembrane region" description="Helical" evidence="6">
    <location>
        <begin position="6"/>
        <end position="27"/>
    </location>
</feature>
<evidence type="ECO:0000313" key="8">
    <source>
        <dbReference type="Proteomes" id="UP000252100"/>
    </source>
</evidence>
<comment type="subcellular location">
    <subcellularLocation>
        <location evidence="1">Cell membrane</location>
        <topology evidence="1">Multi-pass membrane protein</topology>
    </subcellularLocation>
</comment>
<dbReference type="Pfam" id="PF01810">
    <property type="entry name" value="LysE"/>
    <property type="match status" value="1"/>
</dbReference>
<evidence type="ECO:0000256" key="3">
    <source>
        <dbReference type="ARBA" id="ARBA00022692"/>
    </source>
</evidence>
<dbReference type="AlphaFoldDB" id="A0A345C1P7"/>
<evidence type="ECO:0000313" key="7">
    <source>
        <dbReference type="EMBL" id="AXF57128.1"/>
    </source>
</evidence>
<feature type="transmembrane region" description="Helical" evidence="6">
    <location>
        <begin position="111"/>
        <end position="133"/>
    </location>
</feature>
<sequence>MLGAIIHGFVLSFGLILAFGAQNIFLFNQGAAHKKLRHTMPSVVTASICDTILIVFAVLGVSLIVMTVPVFQIIFFAAGFLFLIYIGWSIWSSDPVEVNKQHGAMSAKKQILFAISVSLLNPHAVLDTVGVIGTNSLRYSETPELMGFTVACIAVSWVSFIGLAMIGKTIRAIDKEGKIVVLINKISAVIIWGVAIFLGYQLYLLMQ</sequence>
<keyword evidence="4 6" id="KW-1133">Transmembrane helix</keyword>
<reference evidence="7 8" key="1">
    <citation type="journal article" date="2018" name="J. Microbiol.">
        <title>Salicibibacter kimchii gen. nov., sp. nov., a moderately halophilic and alkalitolerant bacterium in the family Bacillaceae, isolated from kimchi.</title>
        <authorList>
            <person name="Jang J.Y."/>
            <person name="Oh Y.J."/>
            <person name="Lim S.K."/>
            <person name="Park H.K."/>
            <person name="Lee C."/>
            <person name="Kim J.Y."/>
            <person name="Lee M.A."/>
            <person name="Choi H.J."/>
        </authorList>
    </citation>
    <scope>NUCLEOTIDE SEQUENCE [LARGE SCALE GENOMIC DNA]</scope>
    <source>
        <strain evidence="7 8">NKC1-1</strain>
    </source>
</reference>
<name>A0A345C1P7_9BACI</name>
<dbReference type="OrthoDB" id="5638726at2"/>
<feature type="transmembrane region" description="Helical" evidence="6">
    <location>
        <begin position="179"/>
        <end position="203"/>
    </location>
</feature>